<dbReference type="Gramene" id="PHT76307">
    <property type="protein sequence ID" value="PHT76307"/>
    <property type="gene ID" value="T459_19829"/>
</dbReference>
<evidence type="ECO:0000313" key="1">
    <source>
        <dbReference type="EMBL" id="PHT76307.1"/>
    </source>
</evidence>
<accession>A0A2G2Z2R9</accession>
<evidence type="ECO:0008006" key="3">
    <source>
        <dbReference type="Google" id="ProtNLM"/>
    </source>
</evidence>
<dbReference type="EMBL" id="AYRZ02000007">
    <property type="protein sequence ID" value="PHT76307.1"/>
    <property type="molecule type" value="Genomic_DNA"/>
</dbReference>
<proteinExistence type="predicted"/>
<protein>
    <recommendedName>
        <fullName evidence="3">Ubiquitin-like protease family profile domain-containing protein</fullName>
    </recommendedName>
</protein>
<dbReference type="PANTHER" id="PTHR33022">
    <property type="entry name" value="DUF1985 DOMAIN-CONTAINING PROTEIN"/>
    <property type="match status" value="1"/>
</dbReference>
<reference evidence="1 2" key="1">
    <citation type="journal article" date="2014" name="Nat. Genet.">
        <title>Genome sequence of the hot pepper provides insights into the evolution of pungency in Capsicum species.</title>
        <authorList>
            <person name="Kim S."/>
            <person name="Park M."/>
            <person name="Yeom S.I."/>
            <person name="Kim Y.M."/>
            <person name="Lee J.M."/>
            <person name="Lee H.A."/>
            <person name="Seo E."/>
            <person name="Choi J."/>
            <person name="Cheong K."/>
            <person name="Kim K.T."/>
            <person name="Jung K."/>
            <person name="Lee G.W."/>
            <person name="Oh S.K."/>
            <person name="Bae C."/>
            <person name="Kim S.B."/>
            <person name="Lee H.Y."/>
            <person name="Kim S.Y."/>
            <person name="Kim M.S."/>
            <person name="Kang B.C."/>
            <person name="Jo Y.D."/>
            <person name="Yang H.B."/>
            <person name="Jeong H.J."/>
            <person name="Kang W.H."/>
            <person name="Kwon J.K."/>
            <person name="Shin C."/>
            <person name="Lim J.Y."/>
            <person name="Park J.H."/>
            <person name="Huh J.H."/>
            <person name="Kim J.S."/>
            <person name="Kim B.D."/>
            <person name="Cohen O."/>
            <person name="Paran I."/>
            <person name="Suh M.C."/>
            <person name="Lee S.B."/>
            <person name="Kim Y.K."/>
            <person name="Shin Y."/>
            <person name="Noh S.J."/>
            <person name="Park J."/>
            <person name="Seo Y.S."/>
            <person name="Kwon S.Y."/>
            <person name="Kim H.A."/>
            <person name="Park J.M."/>
            <person name="Kim H.J."/>
            <person name="Choi S.B."/>
            <person name="Bosland P.W."/>
            <person name="Reeves G."/>
            <person name="Jo S.H."/>
            <person name="Lee B.W."/>
            <person name="Cho H.T."/>
            <person name="Choi H.S."/>
            <person name="Lee M.S."/>
            <person name="Yu Y."/>
            <person name="Do Choi Y."/>
            <person name="Park B.S."/>
            <person name="van Deynze A."/>
            <person name="Ashrafi H."/>
            <person name="Hill T."/>
            <person name="Kim W.T."/>
            <person name="Pai H.S."/>
            <person name="Ahn H.K."/>
            <person name="Yeam I."/>
            <person name="Giovannoni J.J."/>
            <person name="Rose J.K."/>
            <person name="Sorensen I."/>
            <person name="Lee S.J."/>
            <person name="Kim R.W."/>
            <person name="Choi I.Y."/>
            <person name="Choi B.S."/>
            <person name="Lim J.S."/>
            <person name="Lee Y.H."/>
            <person name="Choi D."/>
        </authorList>
    </citation>
    <scope>NUCLEOTIDE SEQUENCE [LARGE SCALE GENOMIC DNA]</scope>
    <source>
        <strain evidence="2">cv. CM334</strain>
    </source>
</reference>
<dbReference type="Proteomes" id="UP000222542">
    <property type="component" value="Unassembled WGS sequence"/>
</dbReference>
<name>A0A2G2Z2R9_CAPAN</name>
<sequence>MGKIFLPSPRNMRLRSISEASIVMQTYRGTRRGDKFIQKVMLPYQTLIPYFLKKVNFYLEKGIVKSENDTLPIKMVDELPQQTQCDCRAFVYAFAEYVIHGRDIPKEIEIGHIRMRFCSARIYGCLSSPKQNLLILRGVVIKSFMSSGTTHDDVLPTGRISPWSTIYSTPSSLTTNLVA</sequence>
<gene>
    <name evidence="1" type="ORF">T459_19829</name>
</gene>
<dbReference type="AlphaFoldDB" id="A0A2G2Z2R9"/>
<keyword evidence="2" id="KW-1185">Reference proteome</keyword>
<comment type="caution">
    <text evidence="1">The sequence shown here is derived from an EMBL/GenBank/DDBJ whole genome shotgun (WGS) entry which is preliminary data.</text>
</comment>
<dbReference type="PANTHER" id="PTHR33022:SF21">
    <property type="entry name" value="UBIQUITIN-LIKE PROTEASE FAMILY PROFILE DOMAIN-CONTAINING PROTEIN"/>
    <property type="match status" value="1"/>
</dbReference>
<organism evidence="1 2">
    <name type="scientific">Capsicum annuum</name>
    <name type="common">Capsicum pepper</name>
    <dbReference type="NCBI Taxonomy" id="4072"/>
    <lineage>
        <taxon>Eukaryota</taxon>
        <taxon>Viridiplantae</taxon>
        <taxon>Streptophyta</taxon>
        <taxon>Embryophyta</taxon>
        <taxon>Tracheophyta</taxon>
        <taxon>Spermatophyta</taxon>
        <taxon>Magnoliopsida</taxon>
        <taxon>eudicotyledons</taxon>
        <taxon>Gunneridae</taxon>
        <taxon>Pentapetalae</taxon>
        <taxon>asterids</taxon>
        <taxon>lamiids</taxon>
        <taxon>Solanales</taxon>
        <taxon>Solanaceae</taxon>
        <taxon>Solanoideae</taxon>
        <taxon>Capsiceae</taxon>
        <taxon>Capsicum</taxon>
    </lineage>
</organism>
<reference evidence="1 2" key="2">
    <citation type="journal article" date="2017" name="Genome Biol.">
        <title>New reference genome sequences of hot pepper reveal the massive evolution of plant disease-resistance genes by retroduplication.</title>
        <authorList>
            <person name="Kim S."/>
            <person name="Park J."/>
            <person name="Yeom S.I."/>
            <person name="Kim Y.M."/>
            <person name="Seo E."/>
            <person name="Kim K.T."/>
            <person name="Kim M.S."/>
            <person name="Lee J.M."/>
            <person name="Cheong K."/>
            <person name="Shin H.S."/>
            <person name="Kim S.B."/>
            <person name="Han K."/>
            <person name="Lee J."/>
            <person name="Park M."/>
            <person name="Lee H.A."/>
            <person name="Lee H.Y."/>
            <person name="Lee Y."/>
            <person name="Oh S."/>
            <person name="Lee J.H."/>
            <person name="Choi E."/>
            <person name="Choi E."/>
            <person name="Lee S.E."/>
            <person name="Jeon J."/>
            <person name="Kim H."/>
            <person name="Choi G."/>
            <person name="Song H."/>
            <person name="Lee J."/>
            <person name="Lee S.C."/>
            <person name="Kwon J.K."/>
            <person name="Lee H.Y."/>
            <person name="Koo N."/>
            <person name="Hong Y."/>
            <person name="Kim R.W."/>
            <person name="Kang W.H."/>
            <person name="Huh J.H."/>
            <person name="Kang B.C."/>
            <person name="Yang T.J."/>
            <person name="Lee Y.H."/>
            <person name="Bennetzen J.L."/>
            <person name="Choi D."/>
        </authorList>
    </citation>
    <scope>NUCLEOTIDE SEQUENCE [LARGE SCALE GENOMIC DNA]</scope>
    <source>
        <strain evidence="2">cv. CM334</strain>
    </source>
</reference>
<evidence type="ECO:0000313" key="2">
    <source>
        <dbReference type="Proteomes" id="UP000222542"/>
    </source>
</evidence>